<evidence type="ECO:0000313" key="2">
    <source>
        <dbReference type="EMBL" id="EWM23399.1"/>
    </source>
</evidence>
<gene>
    <name evidence="2" type="ORF">Naga_100430g1</name>
</gene>
<dbReference type="OrthoDB" id="120976at2759"/>
<dbReference type="EMBL" id="AZIL01001684">
    <property type="protein sequence ID" value="EWM23399.1"/>
    <property type="molecule type" value="Genomic_DNA"/>
</dbReference>
<comment type="caution">
    <text evidence="2">The sequence shown here is derived from an EMBL/GenBank/DDBJ whole genome shotgun (WGS) entry which is preliminary data.</text>
</comment>
<dbReference type="AlphaFoldDB" id="W7TSS9"/>
<dbReference type="Proteomes" id="UP000019335">
    <property type="component" value="Chromosome 17"/>
</dbReference>
<accession>W7TSS9</accession>
<name>W7TSS9_9STRA</name>
<feature type="compositionally biased region" description="Polar residues" evidence="1">
    <location>
        <begin position="39"/>
        <end position="72"/>
    </location>
</feature>
<keyword evidence="3" id="KW-1185">Reference proteome</keyword>
<proteinExistence type="predicted"/>
<feature type="compositionally biased region" description="Pro residues" evidence="1">
    <location>
        <begin position="75"/>
        <end position="88"/>
    </location>
</feature>
<evidence type="ECO:0000313" key="3">
    <source>
        <dbReference type="Proteomes" id="UP000019335"/>
    </source>
</evidence>
<feature type="region of interest" description="Disordered" evidence="1">
    <location>
        <begin position="180"/>
        <end position="200"/>
    </location>
</feature>
<protein>
    <submittedName>
        <fullName evidence="2">Uncharacterized protein</fullName>
    </submittedName>
</protein>
<organism evidence="2 3">
    <name type="scientific">Nannochloropsis gaditana</name>
    <dbReference type="NCBI Taxonomy" id="72520"/>
    <lineage>
        <taxon>Eukaryota</taxon>
        <taxon>Sar</taxon>
        <taxon>Stramenopiles</taxon>
        <taxon>Ochrophyta</taxon>
        <taxon>Eustigmatophyceae</taxon>
        <taxon>Eustigmatales</taxon>
        <taxon>Monodopsidaceae</taxon>
        <taxon>Nannochloropsis</taxon>
    </lineage>
</organism>
<reference evidence="2 3" key="1">
    <citation type="journal article" date="2014" name="Mol. Plant">
        <title>Chromosome Scale Genome Assembly and Transcriptome Profiling of Nannochloropsis gaditana in Nitrogen Depletion.</title>
        <authorList>
            <person name="Corteggiani Carpinelli E."/>
            <person name="Telatin A."/>
            <person name="Vitulo N."/>
            <person name="Forcato C."/>
            <person name="D'Angelo M."/>
            <person name="Schiavon R."/>
            <person name="Vezzi A."/>
            <person name="Giacometti G.M."/>
            <person name="Morosinotto T."/>
            <person name="Valle G."/>
        </authorList>
    </citation>
    <scope>NUCLEOTIDE SEQUENCE [LARGE SCALE GENOMIC DNA]</scope>
    <source>
        <strain evidence="2 3">B-31</strain>
    </source>
</reference>
<sequence length="200" mass="21374">MDGSDDTEMVIHQEVAPLLLPLACEAPPLLPPPSSPASNGQEAHQPTISVTQLLCMDGQQSADRAPTSNASVRTAPPPLPDPRLPPPTSAQGGSWSHFESAGAFPRVAHRHLYLWLDQKISELPENEAKRVKAVGRLDSFYEEVNRANAANTLYDAAKLKEFVAKPSPYSLLLFQEEKNGRQGATGGASVAKDAIGDAMG</sequence>
<evidence type="ECO:0000256" key="1">
    <source>
        <dbReference type="SAM" id="MobiDB-lite"/>
    </source>
</evidence>
<feature type="region of interest" description="Disordered" evidence="1">
    <location>
        <begin position="24"/>
        <end position="97"/>
    </location>
</feature>